<dbReference type="GO" id="GO:0008270">
    <property type="term" value="F:zinc ion binding"/>
    <property type="evidence" value="ECO:0007669"/>
    <property type="project" value="UniProtKB-KW"/>
</dbReference>
<dbReference type="Pfam" id="PF03732">
    <property type="entry name" value="Retrotrans_gag"/>
    <property type="match status" value="1"/>
</dbReference>
<dbReference type="PROSITE" id="PS50158">
    <property type="entry name" value="ZF_CCHC"/>
    <property type="match status" value="1"/>
</dbReference>
<dbReference type="AlphaFoldDB" id="A0A8H7IXG2"/>
<dbReference type="PANTHER" id="PTHR15503:SF22">
    <property type="entry name" value="TRANSPOSON TY3-I GAG POLYPROTEIN"/>
    <property type="match status" value="1"/>
</dbReference>
<sequence length="447" mass="51786">MRSNAFKWIKPFLQKAMSDKCPDEVSLWFDNFDKFKKLVKPIFRVSNKPAIARRNIQRIKQTQSAADYAAKFQRLAANTEWDDTALMTMFRQGLKPKVKEELMRTGASTDTLDELVNKAISIDVKLYELQIELRDNPRARVVTKVDNRPPPRNQWRNNNLNRGNRGNRNNYQSNSGRRTHNNTQSGYYGPKAIDLLNLNKGPSLPGRWNEKSKGSNNSGNKNNKTCYNCGKTGHFARDCRIKNKVLQQVNVLSRRHKDTDASDEWEVITDEVGRLMEDPESGPKDDAKYIEPPKRAATPYEESQEYQNKMDNLLDTTGRTLAQAGSGSTNRHRYKGYYRTQREQERDENNNAYRDMCQSLVRQPTPPLKHVRPRRSVNTIIRELEADLNDCQRTVDKINNKSEEENWCDQELQRTQKQITSQLPLAAVNPRTQYILDSRNPKHVNLS</sequence>
<gene>
    <name evidence="4" type="ORF">EKO04_009136</name>
</gene>
<keyword evidence="5" id="KW-1185">Reference proteome</keyword>
<evidence type="ECO:0000259" key="3">
    <source>
        <dbReference type="PROSITE" id="PS50158"/>
    </source>
</evidence>
<name>A0A8H7IXG2_9PLEO</name>
<dbReference type="Pfam" id="PF00098">
    <property type="entry name" value="zf-CCHC"/>
    <property type="match status" value="1"/>
</dbReference>
<dbReference type="PANTHER" id="PTHR15503">
    <property type="entry name" value="LDOC1 RELATED"/>
    <property type="match status" value="1"/>
</dbReference>
<dbReference type="InterPro" id="IPR001878">
    <property type="entry name" value="Znf_CCHC"/>
</dbReference>
<dbReference type="OrthoDB" id="3884315at2759"/>
<evidence type="ECO:0000256" key="2">
    <source>
        <dbReference type="SAM" id="MobiDB-lite"/>
    </source>
</evidence>
<organism evidence="4 5">
    <name type="scientific">Ascochyta lentis</name>
    <dbReference type="NCBI Taxonomy" id="205686"/>
    <lineage>
        <taxon>Eukaryota</taxon>
        <taxon>Fungi</taxon>
        <taxon>Dikarya</taxon>
        <taxon>Ascomycota</taxon>
        <taxon>Pezizomycotina</taxon>
        <taxon>Dothideomycetes</taxon>
        <taxon>Pleosporomycetidae</taxon>
        <taxon>Pleosporales</taxon>
        <taxon>Pleosporineae</taxon>
        <taxon>Didymellaceae</taxon>
        <taxon>Ascochyta</taxon>
    </lineage>
</organism>
<keyword evidence="1" id="KW-0479">Metal-binding</keyword>
<dbReference type="SMART" id="SM00343">
    <property type="entry name" value="ZnF_C2HC"/>
    <property type="match status" value="1"/>
</dbReference>
<feature type="domain" description="CCHC-type" evidence="3">
    <location>
        <begin position="226"/>
        <end position="240"/>
    </location>
</feature>
<dbReference type="Proteomes" id="UP000651452">
    <property type="component" value="Unassembled WGS sequence"/>
</dbReference>
<dbReference type="InterPro" id="IPR005162">
    <property type="entry name" value="Retrotrans_gag_dom"/>
</dbReference>
<dbReference type="SUPFAM" id="SSF57756">
    <property type="entry name" value="Retrovirus zinc finger-like domains"/>
    <property type="match status" value="1"/>
</dbReference>
<evidence type="ECO:0000313" key="5">
    <source>
        <dbReference type="Proteomes" id="UP000651452"/>
    </source>
</evidence>
<dbReference type="Gene3D" id="4.10.60.10">
    <property type="entry name" value="Zinc finger, CCHC-type"/>
    <property type="match status" value="1"/>
</dbReference>
<evidence type="ECO:0000313" key="4">
    <source>
        <dbReference type="EMBL" id="KAF9692879.1"/>
    </source>
</evidence>
<protein>
    <recommendedName>
        <fullName evidence="3">CCHC-type domain-containing protein</fullName>
    </recommendedName>
</protein>
<feature type="region of interest" description="Disordered" evidence="2">
    <location>
        <begin position="142"/>
        <end position="224"/>
    </location>
</feature>
<proteinExistence type="predicted"/>
<reference evidence="4" key="1">
    <citation type="submission" date="2018-12" db="EMBL/GenBank/DDBJ databases">
        <authorList>
            <person name="Syme R.A."/>
            <person name="Farfan-Caceres L."/>
            <person name="Lichtenzveig J."/>
        </authorList>
    </citation>
    <scope>NUCLEOTIDE SEQUENCE</scope>
    <source>
        <strain evidence="4">Al4</strain>
    </source>
</reference>
<keyword evidence="1" id="KW-0863">Zinc-finger</keyword>
<dbReference type="GO" id="GO:0003676">
    <property type="term" value="F:nucleic acid binding"/>
    <property type="evidence" value="ECO:0007669"/>
    <property type="project" value="InterPro"/>
</dbReference>
<reference evidence="4" key="2">
    <citation type="submission" date="2020-09" db="EMBL/GenBank/DDBJ databases">
        <title>Reference genome assembly for Australian Ascochyta lentis isolate Al4.</title>
        <authorList>
            <person name="Lee R.C."/>
            <person name="Farfan-Caceres L.M."/>
            <person name="Debler J.W."/>
            <person name="Williams A.H."/>
            <person name="Henares B.M."/>
        </authorList>
    </citation>
    <scope>NUCLEOTIDE SEQUENCE</scope>
    <source>
        <strain evidence="4">Al4</strain>
    </source>
</reference>
<dbReference type="EMBL" id="RZGK01000017">
    <property type="protein sequence ID" value="KAF9692879.1"/>
    <property type="molecule type" value="Genomic_DNA"/>
</dbReference>
<dbReference type="InterPro" id="IPR036875">
    <property type="entry name" value="Znf_CCHC_sf"/>
</dbReference>
<accession>A0A8H7IXG2</accession>
<feature type="compositionally biased region" description="Low complexity" evidence="2">
    <location>
        <begin position="153"/>
        <end position="176"/>
    </location>
</feature>
<keyword evidence="1" id="KW-0862">Zinc</keyword>
<comment type="caution">
    <text evidence="4">The sequence shown here is derived from an EMBL/GenBank/DDBJ whole genome shotgun (WGS) entry which is preliminary data.</text>
</comment>
<feature type="compositionally biased region" description="Low complexity" evidence="2">
    <location>
        <begin position="214"/>
        <end position="224"/>
    </location>
</feature>
<evidence type="ECO:0000256" key="1">
    <source>
        <dbReference type="PROSITE-ProRule" id="PRU00047"/>
    </source>
</evidence>
<dbReference type="InterPro" id="IPR032567">
    <property type="entry name" value="RTL1-rel"/>
</dbReference>